<dbReference type="Pfam" id="PF07099">
    <property type="entry name" value="DUF1361"/>
    <property type="match status" value="1"/>
</dbReference>
<accession>A0ABR8U6L1</accession>
<evidence type="ECO:0000256" key="1">
    <source>
        <dbReference type="SAM" id="Phobius"/>
    </source>
</evidence>
<dbReference type="Proteomes" id="UP000626786">
    <property type="component" value="Unassembled WGS sequence"/>
</dbReference>
<organism evidence="2 3">
    <name type="scientific">Sporosarcina quadrami</name>
    <dbReference type="NCBI Taxonomy" id="2762234"/>
    <lineage>
        <taxon>Bacteria</taxon>
        <taxon>Bacillati</taxon>
        <taxon>Bacillota</taxon>
        <taxon>Bacilli</taxon>
        <taxon>Bacillales</taxon>
        <taxon>Caryophanaceae</taxon>
        <taxon>Sporosarcina</taxon>
    </lineage>
</organism>
<keyword evidence="3" id="KW-1185">Reference proteome</keyword>
<dbReference type="RefSeq" id="WP_191693375.1">
    <property type="nucleotide sequence ID" value="NZ_JACSQN010000003.1"/>
</dbReference>
<reference evidence="2 3" key="1">
    <citation type="submission" date="2020-08" db="EMBL/GenBank/DDBJ databases">
        <title>A Genomic Blueprint of the Chicken Gut Microbiome.</title>
        <authorList>
            <person name="Gilroy R."/>
            <person name="Ravi A."/>
            <person name="Getino M."/>
            <person name="Pursley I."/>
            <person name="Horton D.L."/>
            <person name="Alikhan N.-F."/>
            <person name="Baker D."/>
            <person name="Gharbi K."/>
            <person name="Hall N."/>
            <person name="Watson M."/>
            <person name="Adriaenssens E.M."/>
            <person name="Foster-Nyarko E."/>
            <person name="Jarju S."/>
            <person name="Secka A."/>
            <person name="Antonio M."/>
            <person name="Oren A."/>
            <person name="Chaudhuri R."/>
            <person name="La Ragione R.M."/>
            <person name="Hildebrand F."/>
            <person name="Pallen M.J."/>
        </authorList>
    </citation>
    <scope>NUCLEOTIDE SEQUENCE [LARGE SCALE GENOMIC DNA]</scope>
    <source>
        <strain evidence="2 3">Sa2YVA2</strain>
    </source>
</reference>
<feature type="transmembrane region" description="Helical" evidence="1">
    <location>
        <begin position="7"/>
        <end position="26"/>
    </location>
</feature>
<feature type="transmembrane region" description="Helical" evidence="1">
    <location>
        <begin position="201"/>
        <end position="220"/>
    </location>
</feature>
<feature type="transmembrane region" description="Helical" evidence="1">
    <location>
        <begin position="153"/>
        <end position="173"/>
    </location>
</feature>
<dbReference type="EMBL" id="JACSQN010000003">
    <property type="protein sequence ID" value="MBD7983666.1"/>
    <property type="molecule type" value="Genomic_DNA"/>
</dbReference>
<gene>
    <name evidence="2" type="ORF">H9649_03645</name>
</gene>
<evidence type="ECO:0000313" key="2">
    <source>
        <dbReference type="EMBL" id="MBD7983666.1"/>
    </source>
</evidence>
<dbReference type="InterPro" id="IPR009793">
    <property type="entry name" value="DUF1361"/>
</dbReference>
<protein>
    <submittedName>
        <fullName evidence="2">DUF1361 domain-containing protein</fullName>
    </submittedName>
</protein>
<proteinExistence type="predicted"/>
<feature type="transmembrane region" description="Helical" evidence="1">
    <location>
        <begin position="63"/>
        <end position="84"/>
    </location>
</feature>
<feature type="transmembrane region" description="Helical" evidence="1">
    <location>
        <begin position="32"/>
        <end position="51"/>
    </location>
</feature>
<keyword evidence="1" id="KW-0472">Membrane</keyword>
<keyword evidence="1" id="KW-1133">Transmembrane helix</keyword>
<sequence length="228" mass="26567">MQKLIENYKGLLLFMFVYWVVCFVMLFKESNFLYFMLPWNTFLALLPLVFIMKAEMAIRQRKVGWPAFWIILWLLFFPNSVYVITDFIHITNDKFLWLVEVEPFSSDARVAYSHEIMVWAKLFVIGAGFLFALLAGLESVYKLERLSRKKYSTIICFSGLAMLSLLTGLGVYIGRFLRFNSWDILANPIQLVRQVLGIDAFAVQFIAVFACFVFGGYVLYRTLRKSAD</sequence>
<evidence type="ECO:0000313" key="3">
    <source>
        <dbReference type="Proteomes" id="UP000626786"/>
    </source>
</evidence>
<keyword evidence="1" id="KW-0812">Transmembrane</keyword>
<name>A0ABR8U6L1_9BACL</name>
<feature type="transmembrane region" description="Helical" evidence="1">
    <location>
        <begin position="116"/>
        <end position="141"/>
    </location>
</feature>
<comment type="caution">
    <text evidence="2">The sequence shown here is derived from an EMBL/GenBank/DDBJ whole genome shotgun (WGS) entry which is preliminary data.</text>
</comment>